<keyword evidence="4" id="KW-1185">Reference proteome</keyword>
<dbReference type="Gene3D" id="2.40.160.210">
    <property type="entry name" value="Acyl-CoA thioesterase, double hotdog domain"/>
    <property type="match status" value="1"/>
</dbReference>
<reference evidence="3 4" key="1">
    <citation type="journal article" date="2024" name="J Genomics">
        <title>Draft genome sequencing and assembly of Favolaschia claudopus CIRM-BRFM 2984 isolated from oak limbs.</title>
        <authorList>
            <person name="Navarro D."/>
            <person name="Drula E."/>
            <person name="Chaduli D."/>
            <person name="Cazenave R."/>
            <person name="Ahrendt S."/>
            <person name="Wang J."/>
            <person name="Lipzen A."/>
            <person name="Daum C."/>
            <person name="Barry K."/>
            <person name="Grigoriev I.V."/>
            <person name="Favel A."/>
            <person name="Rosso M.N."/>
            <person name="Martin F."/>
        </authorList>
    </citation>
    <scope>NUCLEOTIDE SEQUENCE [LARGE SCALE GENOMIC DNA]</scope>
    <source>
        <strain evidence="3 4">CIRM-BRFM 2984</strain>
    </source>
</reference>
<dbReference type="SUPFAM" id="SSF54637">
    <property type="entry name" value="Thioesterase/thiol ester dehydrase-isomerase"/>
    <property type="match status" value="1"/>
</dbReference>
<dbReference type="PANTHER" id="PTHR38110:SF1">
    <property type="entry name" value="THIOESTERASE DOMAIN-CONTAINING PROTEIN"/>
    <property type="match status" value="1"/>
</dbReference>
<feature type="domain" description="Acyl-CoA thioesterase-like N-terminal HotDog" evidence="1">
    <location>
        <begin position="31"/>
        <end position="111"/>
    </location>
</feature>
<dbReference type="InterPro" id="IPR042171">
    <property type="entry name" value="Acyl-CoA_hotdog"/>
</dbReference>
<accession>A0AAW0B8V5</accession>
<feature type="domain" description="Acyl-CoA thioesterase-like C-terminal" evidence="2">
    <location>
        <begin position="185"/>
        <end position="285"/>
    </location>
</feature>
<organism evidence="3 4">
    <name type="scientific">Favolaschia claudopus</name>
    <dbReference type="NCBI Taxonomy" id="2862362"/>
    <lineage>
        <taxon>Eukaryota</taxon>
        <taxon>Fungi</taxon>
        <taxon>Dikarya</taxon>
        <taxon>Basidiomycota</taxon>
        <taxon>Agaricomycotina</taxon>
        <taxon>Agaricomycetes</taxon>
        <taxon>Agaricomycetidae</taxon>
        <taxon>Agaricales</taxon>
        <taxon>Marasmiineae</taxon>
        <taxon>Mycenaceae</taxon>
        <taxon>Favolaschia</taxon>
    </lineage>
</organism>
<dbReference type="EMBL" id="JAWWNJ010000037">
    <property type="protein sequence ID" value="KAK7022113.1"/>
    <property type="molecule type" value="Genomic_DNA"/>
</dbReference>
<sequence>MAPLGKALNAISRDGDKAITTGNTVFSGDIDSDWRIGNVPNGGYVLALILESCIRHQASTSHRDPIHVSAHFLQATSIAPFEVHVKTLKSGRGFTNVIADLIQQNRTRITTHLIFCTLEAPRLLLPPSTYARRLPLYLHPSVAEPSTMVGVWKFSQHMKWSIDPHLRTQNRQDSPTRTSSTTVGGGGVVWGAWLTLADPAERITPASIAFLADTFVNMPFLVPKEERGGVAVGDSWYPTMTLSIEFKAPIPAPSERHAARTVGLYCKQTFWGEPQGRHDPYVEVWTAPAELGEAGEVKDGWREDQVCLATATQMALVIPMEVNKGRAKYDAPAKGKL</sequence>
<proteinExistence type="predicted"/>
<evidence type="ECO:0000259" key="2">
    <source>
        <dbReference type="Pfam" id="PF20789"/>
    </source>
</evidence>
<dbReference type="Pfam" id="PF20789">
    <property type="entry name" value="4HBT_3C"/>
    <property type="match status" value="1"/>
</dbReference>
<dbReference type="AlphaFoldDB" id="A0AAW0B8V5"/>
<dbReference type="InterPro" id="IPR052389">
    <property type="entry name" value="Sec_Metab_Biosynth-Assoc"/>
</dbReference>
<gene>
    <name evidence="3" type="ORF">R3P38DRAFT_3538331</name>
</gene>
<comment type="caution">
    <text evidence="3">The sequence shown here is derived from an EMBL/GenBank/DDBJ whole genome shotgun (WGS) entry which is preliminary data.</text>
</comment>
<dbReference type="Proteomes" id="UP001362999">
    <property type="component" value="Unassembled WGS sequence"/>
</dbReference>
<evidence type="ECO:0000259" key="1">
    <source>
        <dbReference type="Pfam" id="PF13622"/>
    </source>
</evidence>
<protein>
    <submittedName>
        <fullName evidence="3">Thioesterase-like superfamily-domain-containing protein</fullName>
    </submittedName>
</protein>
<evidence type="ECO:0000313" key="3">
    <source>
        <dbReference type="EMBL" id="KAK7022113.1"/>
    </source>
</evidence>
<dbReference type="InterPro" id="IPR049449">
    <property type="entry name" value="TesB_ACOT8-like_N"/>
</dbReference>
<evidence type="ECO:0000313" key="4">
    <source>
        <dbReference type="Proteomes" id="UP001362999"/>
    </source>
</evidence>
<name>A0AAW0B8V5_9AGAR</name>
<dbReference type="Pfam" id="PF13622">
    <property type="entry name" value="4HBT_3"/>
    <property type="match status" value="1"/>
</dbReference>
<dbReference type="InterPro" id="IPR029069">
    <property type="entry name" value="HotDog_dom_sf"/>
</dbReference>
<dbReference type="InterPro" id="IPR049450">
    <property type="entry name" value="ACOT8-like_C"/>
</dbReference>
<dbReference type="PANTHER" id="PTHR38110">
    <property type="entry name" value="CHROMOSOME 23, WHOLE GENOME SHOTGUN SEQUENCE"/>
    <property type="match status" value="1"/>
</dbReference>